<dbReference type="Gene3D" id="3.90.1200.10">
    <property type="match status" value="1"/>
</dbReference>
<gene>
    <name evidence="4" type="ORF">L6773_14635</name>
</gene>
<dbReference type="Pfam" id="PF00202">
    <property type="entry name" value="Aminotran_3"/>
    <property type="match status" value="1"/>
</dbReference>
<organism evidence="4 5">
    <name type="scientific">Rhodohalobacter sulfatireducens</name>
    <dbReference type="NCBI Taxonomy" id="2911366"/>
    <lineage>
        <taxon>Bacteria</taxon>
        <taxon>Pseudomonadati</taxon>
        <taxon>Balneolota</taxon>
        <taxon>Balneolia</taxon>
        <taxon>Balneolales</taxon>
        <taxon>Balneolaceae</taxon>
        <taxon>Rhodohalobacter</taxon>
    </lineage>
</organism>
<dbReference type="Proteomes" id="UP001165366">
    <property type="component" value="Unassembled WGS sequence"/>
</dbReference>
<evidence type="ECO:0000256" key="1">
    <source>
        <dbReference type="ARBA" id="ARBA00008954"/>
    </source>
</evidence>
<dbReference type="InterPro" id="IPR015424">
    <property type="entry name" value="PyrdxlP-dep_Trfase"/>
</dbReference>
<dbReference type="Gene3D" id="3.90.1150.10">
    <property type="entry name" value="Aspartate Aminotransferase, domain 1"/>
    <property type="match status" value="1"/>
</dbReference>
<dbReference type="GO" id="GO:0008483">
    <property type="term" value="F:transaminase activity"/>
    <property type="evidence" value="ECO:0007669"/>
    <property type="project" value="UniProtKB-KW"/>
</dbReference>
<evidence type="ECO:0000313" key="4">
    <source>
        <dbReference type="EMBL" id="MCG2589814.1"/>
    </source>
</evidence>
<dbReference type="InterPro" id="IPR015421">
    <property type="entry name" value="PyrdxlP-dep_Trfase_major"/>
</dbReference>
<proteinExistence type="inferred from homology"/>
<keyword evidence="5" id="KW-1185">Reference proteome</keyword>
<keyword evidence="4" id="KW-0808">Transferase</keyword>
<dbReference type="InterPro" id="IPR011009">
    <property type="entry name" value="Kinase-like_dom_sf"/>
</dbReference>
<name>A0ABS9KG20_9BACT</name>
<dbReference type="Pfam" id="PF01636">
    <property type="entry name" value="APH"/>
    <property type="match status" value="1"/>
</dbReference>
<dbReference type="SUPFAM" id="SSF53383">
    <property type="entry name" value="PLP-dependent transferases"/>
    <property type="match status" value="1"/>
</dbReference>
<dbReference type="InterPro" id="IPR015422">
    <property type="entry name" value="PyrdxlP-dep_Trfase_small"/>
</dbReference>
<dbReference type="Gene3D" id="3.40.640.10">
    <property type="entry name" value="Type I PLP-dependent aspartate aminotransferase-like (Major domain)"/>
    <property type="match status" value="1"/>
</dbReference>
<reference evidence="4" key="1">
    <citation type="submission" date="2022-01" db="EMBL/GenBank/DDBJ databases">
        <authorList>
            <person name="Wang Y."/>
        </authorList>
    </citation>
    <scope>NUCLEOTIDE SEQUENCE</scope>
    <source>
        <strain evidence="4">WB101</strain>
    </source>
</reference>
<dbReference type="CDD" id="cd00610">
    <property type="entry name" value="OAT_like"/>
    <property type="match status" value="1"/>
</dbReference>
<dbReference type="SUPFAM" id="SSF56112">
    <property type="entry name" value="Protein kinase-like (PK-like)"/>
    <property type="match status" value="1"/>
</dbReference>
<comment type="caution">
    <text evidence="4">The sequence shown here is derived from an EMBL/GenBank/DDBJ whole genome shotgun (WGS) entry which is preliminary data.</text>
</comment>
<keyword evidence="2" id="KW-0663">Pyridoxal phosphate</keyword>
<reference evidence="4" key="2">
    <citation type="submission" date="2024-05" db="EMBL/GenBank/DDBJ databases">
        <title>Rhodohalobacter halophilus gen. nov., sp. nov., a moderately halophilic member of the family Balneolaceae.</title>
        <authorList>
            <person name="Xia J."/>
        </authorList>
    </citation>
    <scope>NUCLEOTIDE SEQUENCE</scope>
    <source>
        <strain evidence="4">WB101</strain>
    </source>
</reference>
<evidence type="ECO:0000313" key="5">
    <source>
        <dbReference type="Proteomes" id="UP001165366"/>
    </source>
</evidence>
<protein>
    <submittedName>
        <fullName evidence="4">Aminotransferase class III-fold pyridoxal phosphate-dependent enzyme</fullName>
    </submittedName>
</protein>
<dbReference type="PANTHER" id="PTHR45688:SF13">
    <property type="entry name" value="ALANINE--GLYOXYLATE AMINOTRANSFERASE 2-LIKE"/>
    <property type="match status" value="1"/>
</dbReference>
<dbReference type="InterPro" id="IPR002575">
    <property type="entry name" value="Aminoglycoside_PTrfase"/>
</dbReference>
<evidence type="ECO:0000259" key="3">
    <source>
        <dbReference type="Pfam" id="PF01636"/>
    </source>
</evidence>
<sequence>MKNLIQKRYGFEPSSIKKLAGYNNANYLITDRNDRFILKTYPYTRETFNLLEAENEILYALQSSFRGSIPEPIAISSGDDLDIADLDGQKTIYRMLTYLEGEFLGDIPANPKVYASLGRFLARMDKDLNSLSHPDIQSRQWEWDIQYLHLNKPLIEAIPSARDRSIVRYFFQQFDEVVVPELPNLRKSIIHNDANEWNVLTKNHEISGIIDFGDLAYSPLINELAVAITYAIYDKDDPLEWACIILKAYHEINPLEELELHLLYYLIAARLCISVCNSAQSRLDQPDNRYALSSEKKAWELFKRWLGIHPKGAENRFKKSLNITVQPPPEIENRLEKRFKSISKALSISYKKPIYMEKAAFQYMYDAYGNSFLDAYNNIPHVGHSHPKVVKAGQKQMARLNTNTRYLYDLLPEYAERLLETFPPSLNKVFFVNSGSAASDLAIRMARHYTGADTMMVLEHGYHGNTLIGTDISDYKFSDPKGQGQKAHILKTAIPDTYHGRYTKNDGTAGAAYAEDSIRQIENSAESIAAFISEPIVGCGGQVPLAKGYLQEIYPAIRKQNGVTISDEVQTGFGRLGDYYWGFEAQNVIPDMVILGKPMCNGHPVGAVVCTDEIAESFSHGVEFFSSFGGNPVTCAIGLSVLDVIEEEELQQHAKAVGDYYKSLFLELQKEHNCIGDVRGSGLFLGVEMVKPGSKEPDTQLAQRLKNELRNLHVLVSTDGPFDNVIKSKPPLIFNRYNAQEVTEKMNQILRSM</sequence>
<dbReference type="RefSeq" id="WP_237855173.1">
    <property type="nucleotide sequence ID" value="NZ_JAKLWS010000021.1"/>
</dbReference>
<dbReference type="InterPro" id="IPR005814">
    <property type="entry name" value="Aminotrans_3"/>
</dbReference>
<dbReference type="EMBL" id="JAKLWS010000021">
    <property type="protein sequence ID" value="MCG2589814.1"/>
    <property type="molecule type" value="Genomic_DNA"/>
</dbReference>
<dbReference type="PANTHER" id="PTHR45688">
    <property type="match status" value="1"/>
</dbReference>
<comment type="similarity">
    <text evidence="1">Belongs to the class-III pyridoxal-phosphate-dependent aminotransferase family.</text>
</comment>
<keyword evidence="4" id="KW-0032">Aminotransferase</keyword>
<feature type="domain" description="Aminoglycoside phosphotransferase" evidence="3">
    <location>
        <begin position="20"/>
        <end position="250"/>
    </location>
</feature>
<accession>A0ABS9KG20</accession>
<evidence type="ECO:0000256" key="2">
    <source>
        <dbReference type="ARBA" id="ARBA00022898"/>
    </source>
</evidence>